<sequence length="284" mass="31758">MESSLIANTLQIDFESVLSFSEEGLAAMFKALESSGLRGFLWVFIRYHEADLVGFFQNAMLPTEGLSDLSEVPKDLIFDSRRIFSKSGEQVQTSCRKRKMKYEFHLLNDILAKSVTVKKKRTIVGRAAPVATDLALVTVAQEAVPIQMVPAMTPPIPKIKAPKRKFKFPKESDDEEPDVVVVVGKERETTVVADVDNIIEQVIIETQLMETDFMELVVARSAKIQMENSIAVNDEDDNLDGVENEIARKMASVTAPEQFLKEPLRSGEDNDMSGFKQPSKIIET</sequence>
<feature type="compositionally biased region" description="Basic and acidic residues" evidence="1">
    <location>
        <begin position="259"/>
        <end position="268"/>
    </location>
</feature>
<name>A0A2Z7A3P3_9LAMI</name>
<keyword evidence="3" id="KW-1185">Reference proteome</keyword>
<dbReference type="Proteomes" id="UP000250235">
    <property type="component" value="Unassembled WGS sequence"/>
</dbReference>
<organism evidence="2 3">
    <name type="scientific">Dorcoceras hygrometricum</name>
    <dbReference type="NCBI Taxonomy" id="472368"/>
    <lineage>
        <taxon>Eukaryota</taxon>
        <taxon>Viridiplantae</taxon>
        <taxon>Streptophyta</taxon>
        <taxon>Embryophyta</taxon>
        <taxon>Tracheophyta</taxon>
        <taxon>Spermatophyta</taxon>
        <taxon>Magnoliopsida</taxon>
        <taxon>eudicotyledons</taxon>
        <taxon>Gunneridae</taxon>
        <taxon>Pentapetalae</taxon>
        <taxon>asterids</taxon>
        <taxon>lamiids</taxon>
        <taxon>Lamiales</taxon>
        <taxon>Gesneriaceae</taxon>
        <taxon>Didymocarpoideae</taxon>
        <taxon>Trichosporeae</taxon>
        <taxon>Loxocarpinae</taxon>
        <taxon>Dorcoceras</taxon>
    </lineage>
</organism>
<protein>
    <submittedName>
        <fullName evidence="2">Splicing factor 3B subunit 1-like</fullName>
    </submittedName>
</protein>
<dbReference type="AlphaFoldDB" id="A0A2Z7A3P3"/>
<dbReference type="EMBL" id="KV019641">
    <property type="protein sequence ID" value="KZV15723.1"/>
    <property type="molecule type" value="Genomic_DNA"/>
</dbReference>
<feature type="region of interest" description="Disordered" evidence="1">
    <location>
        <begin position="257"/>
        <end position="284"/>
    </location>
</feature>
<accession>A0A2Z7A3P3</accession>
<evidence type="ECO:0000313" key="2">
    <source>
        <dbReference type="EMBL" id="KZV15723.1"/>
    </source>
</evidence>
<gene>
    <name evidence="2" type="ORF">F511_20026</name>
</gene>
<evidence type="ECO:0000313" key="3">
    <source>
        <dbReference type="Proteomes" id="UP000250235"/>
    </source>
</evidence>
<reference evidence="2 3" key="1">
    <citation type="journal article" date="2015" name="Proc. Natl. Acad. Sci. U.S.A.">
        <title>The resurrection genome of Boea hygrometrica: A blueprint for survival of dehydration.</title>
        <authorList>
            <person name="Xiao L."/>
            <person name="Yang G."/>
            <person name="Zhang L."/>
            <person name="Yang X."/>
            <person name="Zhao S."/>
            <person name="Ji Z."/>
            <person name="Zhou Q."/>
            <person name="Hu M."/>
            <person name="Wang Y."/>
            <person name="Chen M."/>
            <person name="Xu Y."/>
            <person name="Jin H."/>
            <person name="Xiao X."/>
            <person name="Hu G."/>
            <person name="Bao F."/>
            <person name="Hu Y."/>
            <person name="Wan P."/>
            <person name="Li L."/>
            <person name="Deng X."/>
            <person name="Kuang T."/>
            <person name="Xiang C."/>
            <person name="Zhu J.K."/>
            <person name="Oliver M.J."/>
            <person name="He Y."/>
        </authorList>
    </citation>
    <scope>NUCLEOTIDE SEQUENCE [LARGE SCALE GENOMIC DNA]</scope>
    <source>
        <strain evidence="3">cv. XS01</strain>
    </source>
</reference>
<proteinExistence type="predicted"/>
<evidence type="ECO:0000256" key="1">
    <source>
        <dbReference type="SAM" id="MobiDB-lite"/>
    </source>
</evidence>